<sequence length="115" mass="11248">MARQFRVIPVDSAKLDPNAAVADVIFVDAKGKPTDIGGSAAAPYVLPAAAENALGGVKLANVASAGNANAAVGVAAGDAPTKAEHDALVTAYNDLAKRVNALVAGLVAAGVVKTS</sequence>
<gene>
    <name evidence="1" type="ORF">ERS852382_01360</name>
</gene>
<organism evidence="1 2">
    <name type="scientific">Bifidobacterium adolescentis</name>
    <dbReference type="NCBI Taxonomy" id="1680"/>
    <lineage>
        <taxon>Bacteria</taxon>
        <taxon>Bacillati</taxon>
        <taxon>Actinomycetota</taxon>
        <taxon>Actinomycetes</taxon>
        <taxon>Bifidobacteriales</taxon>
        <taxon>Bifidobacteriaceae</taxon>
        <taxon>Bifidobacterium</taxon>
    </lineage>
</organism>
<name>A0A173ZRW0_BIFAD</name>
<dbReference type="RefSeq" id="WP_253276137.1">
    <property type="nucleotide sequence ID" value="NZ_CYYI01000004.1"/>
</dbReference>
<evidence type="ECO:0008006" key="3">
    <source>
        <dbReference type="Google" id="ProtNLM"/>
    </source>
</evidence>
<evidence type="ECO:0000313" key="1">
    <source>
        <dbReference type="EMBL" id="CUN79001.1"/>
    </source>
</evidence>
<accession>A0A173ZRW0</accession>
<dbReference type="AlphaFoldDB" id="A0A173ZRW0"/>
<reference evidence="1 2" key="1">
    <citation type="submission" date="2015-09" db="EMBL/GenBank/DDBJ databases">
        <authorList>
            <consortium name="Pathogen Informatics"/>
        </authorList>
    </citation>
    <scope>NUCLEOTIDE SEQUENCE [LARGE SCALE GENOMIC DNA]</scope>
    <source>
        <strain evidence="1 2">2789STDY5608824</strain>
    </source>
</reference>
<protein>
    <recommendedName>
        <fullName evidence="3">Head fiber protein</fullName>
    </recommendedName>
</protein>
<proteinExistence type="predicted"/>
<dbReference type="Proteomes" id="UP000095647">
    <property type="component" value="Unassembled WGS sequence"/>
</dbReference>
<evidence type="ECO:0000313" key="2">
    <source>
        <dbReference type="Proteomes" id="UP000095647"/>
    </source>
</evidence>
<dbReference type="EMBL" id="CYYI01000004">
    <property type="protein sequence ID" value="CUN79001.1"/>
    <property type="molecule type" value="Genomic_DNA"/>
</dbReference>